<protein>
    <submittedName>
        <fullName evidence="2">Uncharacterized protein</fullName>
    </submittedName>
</protein>
<proteinExistence type="predicted"/>
<evidence type="ECO:0000313" key="3">
    <source>
        <dbReference type="Proteomes" id="UP000680706"/>
    </source>
</evidence>
<keyword evidence="1" id="KW-0732">Signal</keyword>
<evidence type="ECO:0000256" key="1">
    <source>
        <dbReference type="SAM" id="SignalP"/>
    </source>
</evidence>
<sequence length="354" mass="39522">MKSVSLSVVVLATLILSATAQQEQQRTDNRNTAPLLLERNAQYKVPAFEEGLELPVIRMIWRKDRDAQQVIDAAEAAITLMLGGDRSEKMDGALKEVLYGDEAGTWARVSAAPQILARYDANFDEIRLINEEIDVIREPLGRIDVDEAIARADKVIEVLSEQDILDRRLYSNAAIQIGYRRVGSGSRKAQPDQGQILEYRVTFRPRIEGVELANAGVRVGVMANGQIGSMRFGGVTPLVKFTDDMVEPEEDGKRLPVEIDPNRLTKRFYRTLDANVSPQVAWSRVMYAMPDGERSALLEPMLVVSFSEGTTTDKGQRVSSRRRILGFSLVDEKAKPFDFTAPTPVKSDEPKRSK</sequence>
<reference evidence="2 3" key="1">
    <citation type="journal article" date="2021" name="Angew. Chem. Int. Ed. Engl.">
        <title>A novel family of nonribosomal peptides modulate collective behavior in Pseudovibrio bacteria isolated from marine sponges.</title>
        <authorList>
            <person name="Ioca L.P."/>
            <person name="Dai Y."/>
            <person name="Kunakom S."/>
            <person name="Diaz-Espinosa J."/>
            <person name="Krunic A."/>
            <person name="Crnkovic C.M."/>
            <person name="Orjala J."/>
            <person name="Sanchez L.M."/>
            <person name="Ferreira A.G."/>
            <person name="Berlinck R.G.S."/>
            <person name="Eustaquio A.S."/>
        </authorList>
    </citation>
    <scope>NUCLEOTIDE SEQUENCE [LARGE SCALE GENOMIC DNA]</scope>
    <source>
        <strain evidence="2 3">Ab134</strain>
    </source>
</reference>
<feature type="signal peptide" evidence="1">
    <location>
        <begin position="1"/>
        <end position="20"/>
    </location>
</feature>
<keyword evidence="3" id="KW-1185">Reference proteome</keyword>
<gene>
    <name evidence="2" type="ORF">KGB56_17620</name>
</gene>
<evidence type="ECO:0000313" key="2">
    <source>
        <dbReference type="EMBL" id="QUS55157.1"/>
    </source>
</evidence>
<name>A0ABX8ALL2_9HYPH</name>
<dbReference type="RefSeq" id="WP_143508333.1">
    <property type="nucleotide sequence ID" value="NZ_CP074126.1"/>
</dbReference>
<organism evidence="2 3">
    <name type="scientific">Pseudovibrio brasiliensis</name>
    <dbReference type="NCBI Taxonomy" id="1898042"/>
    <lineage>
        <taxon>Bacteria</taxon>
        <taxon>Pseudomonadati</taxon>
        <taxon>Pseudomonadota</taxon>
        <taxon>Alphaproteobacteria</taxon>
        <taxon>Hyphomicrobiales</taxon>
        <taxon>Stappiaceae</taxon>
        <taxon>Pseudovibrio</taxon>
    </lineage>
</organism>
<accession>A0ABX8ALL2</accession>
<dbReference type="EMBL" id="CP074126">
    <property type="protein sequence ID" value="QUS55157.1"/>
    <property type="molecule type" value="Genomic_DNA"/>
</dbReference>
<feature type="chain" id="PRO_5045934183" evidence="1">
    <location>
        <begin position="21"/>
        <end position="354"/>
    </location>
</feature>
<dbReference type="Proteomes" id="UP000680706">
    <property type="component" value="Chromosome"/>
</dbReference>